<proteinExistence type="predicted"/>
<gene>
    <name evidence="1" type="ORF">ACFSQT_14245</name>
</gene>
<protein>
    <submittedName>
        <fullName evidence="1">Uncharacterized protein</fullName>
    </submittedName>
</protein>
<name>A0ABW4WFN4_9HYPH</name>
<reference evidence="2" key="1">
    <citation type="journal article" date="2019" name="Int. J. Syst. Evol. Microbiol.">
        <title>The Global Catalogue of Microorganisms (GCM) 10K type strain sequencing project: providing services to taxonomists for standard genome sequencing and annotation.</title>
        <authorList>
            <consortium name="The Broad Institute Genomics Platform"/>
            <consortium name="The Broad Institute Genome Sequencing Center for Infectious Disease"/>
            <person name="Wu L."/>
            <person name="Ma J."/>
        </authorList>
    </citation>
    <scope>NUCLEOTIDE SEQUENCE [LARGE SCALE GENOMIC DNA]</scope>
    <source>
        <strain evidence="2">CGMCC 1.16226</strain>
    </source>
</reference>
<evidence type="ECO:0000313" key="1">
    <source>
        <dbReference type="EMBL" id="MFD2054212.1"/>
    </source>
</evidence>
<evidence type="ECO:0000313" key="2">
    <source>
        <dbReference type="Proteomes" id="UP001597349"/>
    </source>
</evidence>
<comment type="caution">
    <text evidence="1">The sequence shown here is derived from an EMBL/GenBank/DDBJ whole genome shotgun (WGS) entry which is preliminary data.</text>
</comment>
<accession>A0ABW4WFN4</accession>
<sequence>MTIVDRVVAALDAQSVVMLSAVIKAGEDHFAAHATEQAAVDYLNLLESLAIAANNVGPATAGEIKSRVRVHGIVLGLEKVLIRIP</sequence>
<organism evidence="1 2">
    <name type="scientific">Mesorhizobium calcicola</name>
    <dbReference type="NCBI Taxonomy" id="1300310"/>
    <lineage>
        <taxon>Bacteria</taxon>
        <taxon>Pseudomonadati</taxon>
        <taxon>Pseudomonadota</taxon>
        <taxon>Alphaproteobacteria</taxon>
        <taxon>Hyphomicrobiales</taxon>
        <taxon>Phyllobacteriaceae</taxon>
        <taxon>Mesorhizobium</taxon>
    </lineage>
</organism>
<dbReference type="RefSeq" id="WP_379019580.1">
    <property type="nucleotide sequence ID" value="NZ_JBHUGY010000021.1"/>
</dbReference>
<dbReference type="Proteomes" id="UP001597349">
    <property type="component" value="Unassembled WGS sequence"/>
</dbReference>
<keyword evidence="2" id="KW-1185">Reference proteome</keyword>
<dbReference type="EMBL" id="JBHUGY010000021">
    <property type="protein sequence ID" value="MFD2054212.1"/>
    <property type="molecule type" value="Genomic_DNA"/>
</dbReference>